<feature type="region of interest" description="Disordered" evidence="1">
    <location>
        <begin position="25"/>
        <end position="65"/>
    </location>
</feature>
<organism evidence="2 3">
    <name type="scientific">Leptomonas pyrrhocoris</name>
    <name type="common">Firebug parasite</name>
    <dbReference type="NCBI Taxonomy" id="157538"/>
    <lineage>
        <taxon>Eukaryota</taxon>
        <taxon>Discoba</taxon>
        <taxon>Euglenozoa</taxon>
        <taxon>Kinetoplastea</taxon>
        <taxon>Metakinetoplastina</taxon>
        <taxon>Trypanosomatida</taxon>
        <taxon>Trypanosomatidae</taxon>
        <taxon>Leishmaniinae</taxon>
        <taxon>Leptomonas</taxon>
    </lineage>
</organism>
<evidence type="ECO:0000313" key="2">
    <source>
        <dbReference type="EMBL" id="KPA83535.1"/>
    </source>
</evidence>
<dbReference type="EMBL" id="LGTL01000004">
    <property type="protein sequence ID" value="KPA83535.1"/>
    <property type="molecule type" value="Genomic_DNA"/>
</dbReference>
<dbReference type="RefSeq" id="XP_015661974.1">
    <property type="nucleotide sequence ID" value="XM_015800372.1"/>
</dbReference>
<gene>
    <name evidence="2" type="ORF">ABB37_03128</name>
</gene>
<sequence length="100" mass="10242">MFRRTYMAALQRSRVSFAAAPAASTAAKGGPAVAPASATAKTPAGAKATAAKKHEMPKLTTKAGASTTGGDTIIDKVILVASITAVLMWWNTVPGPQHQH</sequence>
<protein>
    <submittedName>
        <fullName evidence="2">Uncharacterized protein</fullName>
    </submittedName>
</protein>
<dbReference type="EMBL" id="LGTL01000004">
    <property type="protein sequence ID" value="KPA83536.1"/>
    <property type="molecule type" value="Genomic_DNA"/>
</dbReference>
<comment type="caution">
    <text evidence="2">The sequence shown here is derived from an EMBL/GenBank/DDBJ whole genome shotgun (WGS) entry which is preliminary data.</text>
</comment>
<dbReference type="AlphaFoldDB" id="A0A0N0DXY8"/>
<dbReference type="GeneID" id="26903419"/>
<name>A0A0N0DXY8_LEPPY</name>
<dbReference type="OrthoDB" id="272922at2759"/>
<reference evidence="2 3" key="1">
    <citation type="submission" date="2015-07" db="EMBL/GenBank/DDBJ databases">
        <title>High-quality genome of monoxenous trypanosomatid Leptomonas pyrrhocoris.</title>
        <authorList>
            <person name="Flegontov P."/>
            <person name="Butenko A."/>
            <person name="Firsov S."/>
            <person name="Vlcek C."/>
            <person name="Logacheva M.D."/>
            <person name="Field M."/>
            <person name="Filatov D."/>
            <person name="Flegontova O."/>
            <person name="Gerasimov E."/>
            <person name="Jackson A.P."/>
            <person name="Kelly S."/>
            <person name="Opperdoes F."/>
            <person name="O'Reilly A."/>
            <person name="Votypka J."/>
            <person name="Yurchenko V."/>
            <person name="Lukes J."/>
        </authorList>
    </citation>
    <scope>NUCLEOTIDE SEQUENCE [LARGE SCALE GENOMIC DNA]</scope>
    <source>
        <strain evidence="2">H10</strain>
    </source>
</reference>
<keyword evidence="3" id="KW-1185">Reference proteome</keyword>
<dbReference type="Proteomes" id="UP000037923">
    <property type="component" value="Unassembled WGS sequence"/>
</dbReference>
<dbReference type="VEuPathDB" id="TriTrypDB:LpyrH10_04_6780"/>
<proteinExistence type="predicted"/>
<evidence type="ECO:0000256" key="1">
    <source>
        <dbReference type="SAM" id="MobiDB-lite"/>
    </source>
</evidence>
<evidence type="ECO:0000313" key="3">
    <source>
        <dbReference type="Proteomes" id="UP000037923"/>
    </source>
</evidence>
<feature type="compositionally biased region" description="Low complexity" evidence="1">
    <location>
        <begin position="25"/>
        <end position="49"/>
    </location>
</feature>
<dbReference type="OMA" id="LAWWTMV"/>
<accession>A0A0N0DXY8</accession>
<dbReference type="RefSeq" id="XP_015661975.1">
    <property type="nucleotide sequence ID" value="XM_015800373.1"/>
</dbReference>